<feature type="domain" description="UspA" evidence="2">
    <location>
        <begin position="1"/>
        <end position="145"/>
    </location>
</feature>
<dbReference type="InterPro" id="IPR006016">
    <property type="entry name" value="UspA"/>
</dbReference>
<protein>
    <submittedName>
        <fullName evidence="3">Universal stress protein</fullName>
    </submittedName>
</protein>
<dbReference type="Proteomes" id="UP000443353">
    <property type="component" value="Unassembled WGS sequence"/>
</dbReference>
<dbReference type="Pfam" id="PF00582">
    <property type="entry name" value="Usp"/>
    <property type="match status" value="1"/>
</dbReference>
<evidence type="ECO:0000259" key="2">
    <source>
        <dbReference type="Pfam" id="PF00582"/>
    </source>
</evidence>
<comment type="similarity">
    <text evidence="1">Belongs to the universal stress protein A family.</text>
</comment>
<proteinExistence type="inferred from homology"/>
<evidence type="ECO:0000256" key="1">
    <source>
        <dbReference type="ARBA" id="ARBA00008791"/>
    </source>
</evidence>
<sequence length="152" mass="15563">MYDRILVPTDGSDVSAAAEQAAIAFARAHGSEVVVLAVGQPQPPIASAEAAMAIDPGLDDAVLLAAAREHARKVANAAEAAGVKCTSLAVLDYSPADAILATADSHACDLIFMGSHGRRGLSRLLAGSVTQKVLADAHVPVMVMRPRASGRK</sequence>
<dbReference type="InterPro" id="IPR014729">
    <property type="entry name" value="Rossmann-like_a/b/a_fold"/>
</dbReference>
<reference evidence="3 4" key="1">
    <citation type="submission" date="2019-12" db="EMBL/GenBank/DDBJ databases">
        <authorList>
            <person name="Li C."/>
            <person name="Zhao J."/>
        </authorList>
    </citation>
    <scope>NUCLEOTIDE SEQUENCE [LARGE SCALE GENOMIC DNA]</scope>
    <source>
        <strain evidence="3 4">NEAU-DD11</strain>
    </source>
</reference>
<dbReference type="PANTHER" id="PTHR46268:SF6">
    <property type="entry name" value="UNIVERSAL STRESS PROTEIN UP12"/>
    <property type="match status" value="1"/>
</dbReference>
<keyword evidence="4" id="KW-1185">Reference proteome</keyword>
<gene>
    <name evidence="3" type="ORF">GPY61_27450</name>
</gene>
<evidence type="ECO:0000313" key="3">
    <source>
        <dbReference type="EMBL" id="MVW63669.1"/>
    </source>
</evidence>
<dbReference type="PANTHER" id="PTHR46268">
    <property type="entry name" value="STRESS RESPONSE PROTEIN NHAX"/>
    <property type="match status" value="1"/>
</dbReference>
<name>A0A7X3G4V4_9BURK</name>
<organism evidence="3 4">
    <name type="scientific">Massilia cellulosiltytica</name>
    <dbReference type="NCBI Taxonomy" id="2683234"/>
    <lineage>
        <taxon>Bacteria</taxon>
        <taxon>Pseudomonadati</taxon>
        <taxon>Pseudomonadota</taxon>
        <taxon>Betaproteobacteria</taxon>
        <taxon>Burkholderiales</taxon>
        <taxon>Oxalobacteraceae</taxon>
        <taxon>Telluria group</taxon>
        <taxon>Massilia</taxon>
    </lineage>
</organism>
<dbReference type="PRINTS" id="PR01438">
    <property type="entry name" value="UNVRSLSTRESS"/>
</dbReference>
<dbReference type="CDD" id="cd00293">
    <property type="entry name" value="USP-like"/>
    <property type="match status" value="1"/>
</dbReference>
<dbReference type="EMBL" id="WSES01000009">
    <property type="protein sequence ID" value="MVW63669.1"/>
    <property type="molecule type" value="Genomic_DNA"/>
</dbReference>
<dbReference type="Gene3D" id="3.40.50.620">
    <property type="entry name" value="HUPs"/>
    <property type="match status" value="1"/>
</dbReference>
<dbReference type="InterPro" id="IPR006015">
    <property type="entry name" value="Universal_stress_UspA"/>
</dbReference>
<accession>A0A7X3G4V4</accession>
<dbReference type="SUPFAM" id="SSF52402">
    <property type="entry name" value="Adenine nucleotide alpha hydrolases-like"/>
    <property type="match status" value="1"/>
</dbReference>
<dbReference type="RefSeq" id="WP_056133167.1">
    <property type="nucleotide sequence ID" value="NZ_CP168562.1"/>
</dbReference>
<comment type="caution">
    <text evidence="3">The sequence shown here is derived from an EMBL/GenBank/DDBJ whole genome shotgun (WGS) entry which is preliminary data.</text>
</comment>
<evidence type="ECO:0000313" key="4">
    <source>
        <dbReference type="Proteomes" id="UP000443353"/>
    </source>
</evidence>
<dbReference type="AlphaFoldDB" id="A0A7X3G4V4"/>